<dbReference type="RefSeq" id="WP_324179398.1">
    <property type="nucleotide sequence ID" value="NZ_BAABAW010000008.1"/>
</dbReference>
<gene>
    <name evidence="1" type="ORF">U6A24_07880</name>
</gene>
<proteinExistence type="predicted"/>
<dbReference type="Proteomes" id="UP001327027">
    <property type="component" value="Unassembled WGS sequence"/>
</dbReference>
<accession>A0ABU5ZTH9</accession>
<dbReference type="EMBL" id="JAYKLX010000003">
    <property type="protein sequence ID" value="MEB3345372.1"/>
    <property type="molecule type" value="Genomic_DNA"/>
</dbReference>
<protein>
    <submittedName>
        <fullName evidence="1">Uncharacterized protein</fullName>
    </submittedName>
</protein>
<evidence type="ECO:0000313" key="1">
    <source>
        <dbReference type="EMBL" id="MEB3345372.1"/>
    </source>
</evidence>
<reference evidence="1 2" key="1">
    <citation type="journal article" date="2013" name="Int. J. Syst. Evol. Microbiol.">
        <title>Aquimarina gracilis sp. nov., isolated from the gut microflora of a mussel, Mytilus coruscus, and emended description of Aquimarina spongiae.</title>
        <authorList>
            <person name="Park S.C."/>
            <person name="Choe H.N."/>
            <person name="Baik K.S."/>
            <person name="Seong C.N."/>
        </authorList>
    </citation>
    <scope>NUCLEOTIDE SEQUENCE [LARGE SCALE GENOMIC DNA]</scope>
    <source>
        <strain evidence="1 2">PSC32</strain>
    </source>
</reference>
<organism evidence="1 2">
    <name type="scientific">Aquimarina gracilis</name>
    <dbReference type="NCBI Taxonomy" id="874422"/>
    <lineage>
        <taxon>Bacteria</taxon>
        <taxon>Pseudomonadati</taxon>
        <taxon>Bacteroidota</taxon>
        <taxon>Flavobacteriia</taxon>
        <taxon>Flavobacteriales</taxon>
        <taxon>Flavobacteriaceae</taxon>
        <taxon>Aquimarina</taxon>
    </lineage>
</organism>
<name>A0ABU5ZTH9_9FLAO</name>
<keyword evidence="2" id="KW-1185">Reference proteome</keyword>
<evidence type="ECO:0000313" key="2">
    <source>
        <dbReference type="Proteomes" id="UP001327027"/>
    </source>
</evidence>
<comment type="caution">
    <text evidence="1">The sequence shown here is derived from an EMBL/GenBank/DDBJ whole genome shotgun (WGS) entry which is preliminary data.</text>
</comment>
<sequence length="56" mass="6653">MKKKTLPKYYMNERSIQETKRTGKQHMMERLENGNSVLVVVTNYVPLTFARSLNDY</sequence>